<dbReference type="GO" id="GO:0006958">
    <property type="term" value="P:complement activation, classical pathway"/>
    <property type="evidence" value="ECO:0007669"/>
    <property type="project" value="UniProtKB-KW"/>
</dbReference>
<dbReference type="InterPro" id="IPR000020">
    <property type="entry name" value="Anaphylatoxin/fibulin"/>
</dbReference>
<keyword evidence="5" id="KW-1015">Disulfide bond</keyword>
<dbReference type="Proteomes" id="UP000472268">
    <property type="component" value="Chromosome 13"/>
</dbReference>
<keyword evidence="3" id="KW-0391">Immunity</keyword>
<evidence type="ECO:0000256" key="1">
    <source>
        <dbReference type="ARBA" id="ARBA00004613"/>
    </source>
</evidence>
<evidence type="ECO:0000256" key="3">
    <source>
        <dbReference type="ARBA" id="ARBA00022588"/>
    </source>
</evidence>
<evidence type="ECO:0000259" key="7">
    <source>
        <dbReference type="PROSITE" id="PS01178"/>
    </source>
</evidence>
<reference evidence="8 9" key="1">
    <citation type="submission" date="2019-05" db="EMBL/GenBank/DDBJ databases">
        <title>A Chromosome-scale Meerkat (S. suricatta) Genome Assembly.</title>
        <authorList>
            <person name="Dudchenko O."/>
            <person name="Lieberman Aiden E."/>
            <person name="Tung J."/>
            <person name="Barreiro L.B."/>
            <person name="Clutton-Brock T.H."/>
        </authorList>
    </citation>
    <scope>NUCLEOTIDE SEQUENCE [LARGE SCALE GENOMIC DNA]</scope>
</reference>
<dbReference type="SMART" id="SM00104">
    <property type="entry name" value="ANATO"/>
    <property type="match status" value="1"/>
</dbReference>
<protein>
    <recommendedName>
        <fullName evidence="7">Anaphylatoxin-like domain-containing protein</fullName>
    </recommendedName>
</protein>
<dbReference type="Gene3D" id="1.20.91.20">
    <property type="entry name" value="Anaphylotoxins (complement system)"/>
    <property type="match status" value="1"/>
</dbReference>
<evidence type="ECO:0000256" key="4">
    <source>
        <dbReference type="ARBA" id="ARBA00022875"/>
    </source>
</evidence>
<name>A0A673U5J0_SURSU</name>
<evidence type="ECO:0000256" key="5">
    <source>
        <dbReference type="ARBA" id="ARBA00023157"/>
    </source>
</evidence>
<proteinExistence type="predicted"/>
<keyword evidence="3" id="KW-0399">Innate immunity</keyword>
<accession>A0A673U5J0</accession>
<dbReference type="GO" id="GO:0005576">
    <property type="term" value="C:extracellular region"/>
    <property type="evidence" value="ECO:0007669"/>
    <property type="project" value="UniProtKB-SubCell"/>
</dbReference>
<reference evidence="8" key="2">
    <citation type="submission" date="2025-08" db="UniProtKB">
        <authorList>
            <consortium name="Ensembl"/>
        </authorList>
    </citation>
    <scope>IDENTIFICATION</scope>
</reference>
<dbReference type="SUPFAM" id="SSF47686">
    <property type="entry name" value="Anaphylotoxins (complement system)"/>
    <property type="match status" value="1"/>
</dbReference>
<dbReference type="AlphaFoldDB" id="A0A673U5J0"/>
<evidence type="ECO:0000256" key="6">
    <source>
        <dbReference type="ARBA" id="ARBA00023198"/>
    </source>
</evidence>
<evidence type="ECO:0000313" key="9">
    <source>
        <dbReference type="Proteomes" id="UP000472268"/>
    </source>
</evidence>
<evidence type="ECO:0000256" key="2">
    <source>
        <dbReference type="ARBA" id="ARBA00022525"/>
    </source>
</evidence>
<feature type="domain" description="Anaphylatoxin-like" evidence="7">
    <location>
        <begin position="19"/>
        <end position="52"/>
    </location>
</feature>
<dbReference type="PROSITE" id="PS01178">
    <property type="entry name" value="ANAPHYLATOXIN_2"/>
    <property type="match status" value="1"/>
</dbReference>
<dbReference type="InterPro" id="IPR018081">
    <property type="entry name" value="Anaphylatoxin_comp_syst"/>
</dbReference>
<keyword evidence="4" id="KW-0180">Complement pathway</keyword>
<dbReference type="Pfam" id="PF01821">
    <property type="entry name" value="ANATO"/>
    <property type="match status" value="1"/>
</dbReference>
<dbReference type="Ensembl" id="ENSSSUT00005018879.1">
    <property type="protein sequence ID" value="ENSSSUP00005016561.1"/>
    <property type="gene ID" value="ENSSSUG00005010669.1"/>
</dbReference>
<comment type="subcellular location">
    <subcellularLocation>
        <location evidence="1">Secreted</location>
    </subcellularLocation>
</comment>
<dbReference type="GO" id="GO:0006954">
    <property type="term" value="P:inflammatory response"/>
    <property type="evidence" value="ECO:0007669"/>
    <property type="project" value="UniProtKB-KW"/>
</dbReference>
<dbReference type="CDD" id="cd00017">
    <property type="entry name" value="ANATO"/>
    <property type="match status" value="1"/>
</dbReference>
<organism evidence="8 9">
    <name type="scientific">Suricata suricatta</name>
    <name type="common">Meerkat</name>
    <dbReference type="NCBI Taxonomy" id="37032"/>
    <lineage>
        <taxon>Eukaryota</taxon>
        <taxon>Metazoa</taxon>
        <taxon>Chordata</taxon>
        <taxon>Craniata</taxon>
        <taxon>Vertebrata</taxon>
        <taxon>Euteleostomi</taxon>
        <taxon>Mammalia</taxon>
        <taxon>Eutheria</taxon>
        <taxon>Laurasiatheria</taxon>
        <taxon>Carnivora</taxon>
        <taxon>Feliformia</taxon>
        <taxon>Herpestidae</taxon>
        <taxon>Suricata</taxon>
    </lineage>
</organism>
<dbReference type="GO" id="GO:0045087">
    <property type="term" value="P:innate immune response"/>
    <property type="evidence" value="ECO:0007669"/>
    <property type="project" value="UniProtKB-KW"/>
</dbReference>
<evidence type="ECO:0000313" key="8">
    <source>
        <dbReference type="Ensembl" id="ENSSSUP00005016561.1"/>
    </source>
</evidence>
<keyword evidence="9" id="KW-1185">Reference proteome</keyword>
<reference evidence="8" key="3">
    <citation type="submission" date="2025-09" db="UniProtKB">
        <authorList>
            <consortium name="Ensembl"/>
        </authorList>
    </citation>
    <scope>IDENTIFICATION</scope>
</reference>
<keyword evidence="6" id="KW-0395">Inflammatory response</keyword>
<sequence>MLSCIISASKYNHPFLRKCCYDGASQKEESCEERAARITFGPRCSRVFTHCCELANQRRSTSYIPVMIGRRGVCQHSCFVCGTVRRCQAESALPLEEVLPHLV</sequence>
<keyword evidence="2" id="KW-0964">Secreted</keyword>